<evidence type="ECO:0000256" key="10">
    <source>
        <dbReference type="ARBA" id="ARBA00022840"/>
    </source>
</evidence>
<dbReference type="Gene3D" id="6.10.340.10">
    <property type="match status" value="1"/>
</dbReference>
<dbReference type="SMART" id="SM00388">
    <property type="entry name" value="HisKA"/>
    <property type="match status" value="1"/>
</dbReference>
<feature type="transmembrane region" description="Helical" evidence="15">
    <location>
        <begin position="303"/>
        <end position="324"/>
    </location>
</feature>
<sequence>MITRAHARIDWNRLARLRRLKKVQNAATLGLVLLGPVLAVATFLVLGPLDQGASAIGLRLILLVDLVYVLVVAALVLQKVAGLIAARRARSAGSQLHLRLTGVFALLALIPTVSVAIFAGLTINVGLEGWFSDRVRQVVGSSLAAAEAYEEEHRRDLTDDAMALAAYLDNNRRNTFFMGDGDVRRVLATGQAQIQRGLREAYVIDGTGEIRARGERSYLFDFEPPGAESIMAASEGGVQIIEDWDSNEFRALVRLEEFVDRYLYVSREVDGELLNLLDDTKETARFYQQLENERGRVLFEFGLVYLGFAVILILAAVWLGMWFAERLSRPVGRLTGAAQRVGAGDLDVQVPDEAGDDEIAMLGRYFNQMTRQLKGQRDTLLDNTRQIERRRRLFDSVLSSVTSGVVGVDAEGRVTFVNRSAERLLDWQEDQQSVALSVAVPEFGPLFERLQQAQAETAQDEVKVSRSGRLENLLVRMSTRRGEEGRLEGYVVAFDDVSDLVAAQRMAAWGDVARRIAHEIKNPLTPIQLSAERIKRKFRKHLDEATGTDLDQLTDVIVRQTNDLRRIVDEFSKFARMPEPERRPESLTALVRDAVLLQQSGQPGVEISADLADDPLAAEVDATMIHQALTNLIKNAGEAIETLQAKGAPEGHKPQVRITSARVGSQAEICIIDNGVGLPEDRSRLFEPYVTTRSEGTGLGLPIVKKIIEEHGGTLSLEDAPCLEGQTWAGAMAVIRLPLAQSSATRPDTEDGAAPAPDEGHSPAVPARGQGKQRSGR</sequence>
<comment type="catalytic activity">
    <reaction evidence="1">
        <text>ATP + protein L-histidine = ADP + protein N-phospho-L-histidine.</text>
        <dbReference type="EC" id="2.7.13.3"/>
    </reaction>
</comment>
<dbReference type="PROSITE" id="PS50109">
    <property type="entry name" value="HIS_KIN"/>
    <property type="match status" value="1"/>
</dbReference>
<dbReference type="EC" id="2.7.13.3" evidence="3"/>
<dbReference type="InterPro" id="IPR035965">
    <property type="entry name" value="PAS-like_dom_sf"/>
</dbReference>
<evidence type="ECO:0000256" key="7">
    <source>
        <dbReference type="ARBA" id="ARBA00022692"/>
    </source>
</evidence>
<dbReference type="InterPro" id="IPR013767">
    <property type="entry name" value="PAS_fold"/>
</dbReference>
<dbReference type="Pfam" id="PF00989">
    <property type="entry name" value="PAS"/>
    <property type="match status" value="1"/>
</dbReference>
<feature type="transmembrane region" description="Helical" evidence="15">
    <location>
        <begin position="58"/>
        <end position="77"/>
    </location>
</feature>
<dbReference type="SUPFAM" id="SSF55874">
    <property type="entry name" value="ATPase domain of HSP90 chaperone/DNA topoisomerase II/histidine kinase"/>
    <property type="match status" value="1"/>
</dbReference>
<dbReference type="InterPro" id="IPR017232">
    <property type="entry name" value="NtrY"/>
</dbReference>
<dbReference type="InterPro" id="IPR050351">
    <property type="entry name" value="BphY/WalK/GraS-like"/>
</dbReference>
<evidence type="ECO:0000259" key="17">
    <source>
        <dbReference type="PROSITE" id="PS50112"/>
    </source>
</evidence>
<feature type="domain" description="HAMP" evidence="18">
    <location>
        <begin position="325"/>
        <end position="378"/>
    </location>
</feature>
<gene>
    <name evidence="19" type="ORF">ACFQ3C_15910</name>
</gene>
<dbReference type="Pfam" id="PF02518">
    <property type="entry name" value="HATPase_c"/>
    <property type="match status" value="1"/>
</dbReference>
<dbReference type="Proteomes" id="UP001597151">
    <property type="component" value="Unassembled WGS sequence"/>
</dbReference>
<dbReference type="SMART" id="SM00304">
    <property type="entry name" value="HAMP"/>
    <property type="match status" value="1"/>
</dbReference>
<dbReference type="SMART" id="SM00387">
    <property type="entry name" value="HATPase_c"/>
    <property type="match status" value="1"/>
</dbReference>
<evidence type="ECO:0000256" key="9">
    <source>
        <dbReference type="ARBA" id="ARBA00022777"/>
    </source>
</evidence>
<dbReference type="InterPro" id="IPR036890">
    <property type="entry name" value="HATPase_C_sf"/>
</dbReference>
<dbReference type="CDD" id="cd06225">
    <property type="entry name" value="HAMP"/>
    <property type="match status" value="1"/>
</dbReference>
<dbReference type="InterPro" id="IPR003660">
    <property type="entry name" value="HAMP_dom"/>
</dbReference>
<evidence type="ECO:0000259" key="18">
    <source>
        <dbReference type="PROSITE" id="PS50885"/>
    </source>
</evidence>
<dbReference type="PROSITE" id="PS50112">
    <property type="entry name" value="PAS"/>
    <property type="match status" value="1"/>
</dbReference>
<dbReference type="InterPro" id="IPR005467">
    <property type="entry name" value="His_kinase_dom"/>
</dbReference>
<dbReference type="InterPro" id="IPR003661">
    <property type="entry name" value="HisK_dim/P_dom"/>
</dbReference>
<dbReference type="SMART" id="SM00091">
    <property type="entry name" value="PAS"/>
    <property type="match status" value="1"/>
</dbReference>
<keyword evidence="6" id="KW-0808">Transferase</keyword>
<dbReference type="PANTHER" id="PTHR42878:SF7">
    <property type="entry name" value="SENSOR HISTIDINE KINASE GLRK"/>
    <property type="match status" value="1"/>
</dbReference>
<dbReference type="Gene3D" id="3.30.450.20">
    <property type="entry name" value="PAS domain"/>
    <property type="match status" value="1"/>
</dbReference>
<evidence type="ECO:0000313" key="19">
    <source>
        <dbReference type="EMBL" id="MFD1196154.1"/>
    </source>
</evidence>
<dbReference type="GO" id="GO:0005524">
    <property type="term" value="F:ATP binding"/>
    <property type="evidence" value="ECO:0007669"/>
    <property type="project" value="UniProtKB-KW"/>
</dbReference>
<dbReference type="CDD" id="cd00082">
    <property type="entry name" value="HisKA"/>
    <property type="match status" value="1"/>
</dbReference>
<feature type="domain" description="PAS" evidence="17">
    <location>
        <begin position="390"/>
        <end position="431"/>
    </location>
</feature>
<evidence type="ECO:0000256" key="5">
    <source>
        <dbReference type="ARBA" id="ARBA00022553"/>
    </source>
</evidence>
<keyword evidence="8" id="KW-0547">Nucleotide-binding</keyword>
<evidence type="ECO:0000256" key="14">
    <source>
        <dbReference type="SAM" id="MobiDB-lite"/>
    </source>
</evidence>
<keyword evidence="10 19" id="KW-0067">ATP-binding</keyword>
<keyword evidence="4" id="KW-1003">Cell membrane</keyword>
<evidence type="ECO:0000256" key="4">
    <source>
        <dbReference type="ARBA" id="ARBA00022475"/>
    </source>
</evidence>
<reference evidence="20" key="1">
    <citation type="journal article" date="2019" name="Int. J. Syst. Evol. Microbiol.">
        <title>The Global Catalogue of Microorganisms (GCM) 10K type strain sequencing project: providing services to taxonomists for standard genome sequencing and annotation.</title>
        <authorList>
            <consortium name="The Broad Institute Genomics Platform"/>
            <consortium name="The Broad Institute Genome Sequencing Center for Infectious Disease"/>
            <person name="Wu L."/>
            <person name="Ma J."/>
        </authorList>
    </citation>
    <scope>NUCLEOTIDE SEQUENCE [LARGE SCALE GENOMIC DNA]</scope>
    <source>
        <strain evidence="20">CCUG 55328</strain>
    </source>
</reference>
<evidence type="ECO:0000256" key="13">
    <source>
        <dbReference type="ARBA" id="ARBA00023136"/>
    </source>
</evidence>
<dbReference type="PROSITE" id="PS50885">
    <property type="entry name" value="HAMP"/>
    <property type="match status" value="1"/>
</dbReference>
<evidence type="ECO:0000313" key="20">
    <source>
        <dbReference type="Proteomes" id="UP001597151"/>
    </source>
</evidence>
<dbReference type="Pfam" id="PF19312">
    <property type="entry name" value="NtrY_N"/>
    <property type="match status" value="1"/>
</dbReference>
<dbReference type="InterPro" id="IPR000014">
    <property type="entry name" value="PAS"/>
</dbReference>
<dbReference type="InterPro" id="IPR003594">
    <property type="entry name" value="HATPase_dom"/>
</dbReference>
<dbReference type="CDD" id="cd00130">
    <property type="entry name" value="PAS"/>
    <property type="match status" value="1"/>
</dbReference>
<dbReference type="PIRSF" id="PIRSF037532">
    <property type="entry name" value="STHK_NtrY"/>
    <property type="match status" value="1"/>
</dbReference>
<dbReference type="SUPFAM" id="SSF55785">
    <property type="entry name" value="PYP-like sensor domain (PAS domain)"/>
    <property type="match status" value="1"/>
</dbReference>
<evidence type="ECO:0000256" key="6">
    <source>
        <dbReference type="ARBA" id="ARBA00022679"/>
    </source>
</evidence>
<proteinExistence type="predicted"/>
<evidence type="ECO:0000259" key="16">
    <source>
        <dbReference type="PROSITE" id="PS50109"/>
    </source>
</evidence>
<evidence type="ECO:0000256" key="8">
    <source>
        <dbReference type="ARBA" id="ARBA00022741"/>
    </source>
</evidence>
<protein>
    <recommendedName>
        <fullName evidence="3">histidine kinase</fullName>
        <ecNumber evidence="3">2.7.13.3</ecNumber>
    </recommendedName>
</protein>
<keyword evidence="13 15" id="KW-0472">Membrane</keyword>
<evidence type="ECO:0000256" key="12">
    <source>
        <dbReference type="ARBA" id="ARBA00023012"/>
    </source>
</evidence>
<feature type="region of interest" description="Disordered" evidence="14">
    <location>
        <begin position="740"/>
        <end position="777"/>
    </location>
</feature>
<keyword evidence="20" id="KW-1185">Reference proteome</keyword>
<dbReference type="InterPro" id="IPR036097">
    <property type="entry name" value="HisK_dim/P_sf"/>
</dbReference>
<dbReference type="SUPFAM" id="SSF158472">
    <property type="entry name" value="HAMP domain-like"/>
    <property type="match status" value="1"/>
</dbReference>
<dbReference type="Gene3D" id="1.10.287.130">
    <property type="match status" value="1"/>
</dbReference>
<dbReference type="RefSeq" id="WP_380793816.1">
    <property type="nucleotide sequence ID" value="NZ_JBHTKR010000006.1"/>
</dbReference>
<keyword evidence="9" id="KW-0418">Kinase</keyword>
<name>A0ABW3TG47_9RHOB</name>
<keyword evidence="5" id="KW-0597">Phosphoprotein</keyword>
<comment type="subcellular location">
    <subcellularLocation>
        <location evidence="2">Cell membrane</location>
        <topology evidence="2">Multi-pass membrane protein</topology>
    </subcellularLocation>
</comment>
<dbReference type="EMBL" id="JBHTKR010000006">
    <property type="protein sequence ID" value="MFD1196154.1"/>
    <property type="molecule type" value="Genomic_DNA"/>
</dbReference>
<keyword evidence="12" id="KW-0902">Two-component regulatory system</keyword>
<comment type="caution">
    <text evidence="19">The sequence shown here is derived from an EMBL/GenBank/DDBJ whole genome shotgun (WGS) entry which is preliminary data.</text>
</comment>
<evidence type="ECO:0000256" key="15">
    <source>
        <dbReference type="SAM" id="Phobius"/>
    </source>
</evidence>
<dbReference type="Pfam" id="PF00512">
    <property type="entry name" value="HisKA"/>
    <property type="match status" value="1"/>
</dbReference>
<evidence type="ECO:0000256" key="3">
    <source>
        <dbReference type="ARBA" id="ARBA00012438"/>
    </source>
</evidence>
<dbReference type="NCBIfam" id="TIGR00229">
    <property type="entry name" value="sensory_box"/>
    <property type="match status" value="1"/>
</dbReference>
<evidence type="ECO:0000256" key="11">
    <source>
        <dbReference type="ARBA" id="ARBA00022989"/>
    </source>
</evidence>
<evidence type="ECO:0000256" key="2">
    <source>
        <dbReference type="ARBA" id="ARBA00004651"/>
    </source>
</evidence>
<feature type="transmembrane region" description="Helical" evidence="15">
    <location>
        <begin position="26"/>
        <end position="46"/>
    </location>
</feature>
<evidence type="ECO:0000256" key="1">
    <source>
        <dbReference type="ARBA" id="ARBA00000085"/>
    </source>
</evidence>
<dbReference type="SUPFAM" id="SSF47384">
    <property type="entry name" value="Homodimeric domain of signal transducing histidine kinase"/>
    <property type="match status" value="1"/>
</dbReference>
<dbReference type="InterPro" id="IPR045671">
    <property type="entry name" value="NtrY-like_N"/>
</dbReference>
<dbReference type="Gene3D" id="3.30.565.10">
    <property type="entry name" value="Histidine kinase-like ATPase, C-terminal domain"/>
    <property type="match status" value="1"/>
</dbReference>
<feature type="transmembrane region" description="Helical" evidence="15">
    <location>
        <begin position="98"/>
        <end position="123"/>
    </location>
</feature>
<organism evidence="19 20">
    <name type="scientific">Seohaeicola saemankumensis</name>
    <dbReference type="NCBI Taxonomy" id="481181"/>
    <lineage>
        <taxon>Bacteria</taxon>
        <taxon>Pseudomonadati</taxon>
        <taxon>Pseudomonadota</taxon>
        <taxon>Alphaproteobacteria</taxon>
        <taxon>Rhodobacterales</taxon>
        <taxon>Roseobacteraceae</taxon>
        <taxon>Seohaeicola</taxon>
    </lineage>
</organism>
<keyword evidence="7 15" id="KW-0812">Transmembrane</keyword>
<dbReference type="PANTHER" id="PTHR42878">
    <property type="entry name" value="TWO-COMPONENT HISTIDINE KINASE"/>
    <property type="match status" value="1"/>
</dbReference>
<dbReference type="PRINTS" id="PR00344">
    <property type="entry name" value="BCTRLSENSOR"/>
</dbReference>
<dbReference type="InterPro" id="IPR004358">
    <property type="entry name" value="Sig_transdc_His_kin-like_C"/>
</dbReference>
<accession>A0ABW3TG47</accession>
<keyword evidence="11 15" id="KW-1133">Transmembrane helix</keyword>
<feature type="domain" description="Histidine kinase" evidence="16">
    <location>
        <begin position="515"/>
        <end position="741"/>
    </location>
</feature>
<dbReference type="Pfam" id="PF00672">
    <property type="entry name" value="HAMP"/>
    <property type="match status" value="1"/>
</dbReference>